<evidence type="ECO:0000256" key="2">
    <source>
        <dbReference type="ARBA" id="ARBA00004496"/>
    </source>
</evidence>
<keyword evidence="7" id="KW-0733">Signal recognition particle</keyword>
<dbReference type="Pfam" id="PF17004">
    <property type="entry name" value="SRP_TPR_like"/>
    <property type="match status" value="1"/>
</dbReference>
<comment type="caution">
    <text evidence="11">The sequence shown here is derived from an EMBL/GenBank/DDBJ whole genome shotgun (WGS) entry which is preliminary data.</text>
</comment>
<evidence type="ECO:0000256" key="6">
    <source>
        <dbReference type="ARBA" id="ARBA00022824"/>
    </source>
</evidence>
<sequence>MQEKLAKHLENEDLKKAAHLVRSPAARHLFFEKAYVFYRQQKNEEALTVLEKADESDPRVMELKAQIFYRQERYAEAHDLLEKVIAKQSDEFDEDRRTNLFAIKAKLGITEDLEPSTFEQLYNVSCGLLKRGEHQRALEMLQQAEEKGRAFLAAEGLEGEDIEDELDVILKQKTYVSQKLGKKSPKSPKSAIDVDELEERAAIALRTRTASKKAVEDSEIITGRLRARRRQKKVILPKNLAAKPDPERWLPKQERTAHKRWLKKSKRHEDVGKGTQGGGYYNIDEPSTSAAALAADPPNAAAALQPKKAKKKNKWKN</sequence>
<dbReference type="EMBL" id="AZBU02000006">
    <property type="protein sequence ID" value="TKR72613.1"/>
    <property type="molecule type" value="Genomic_DNA"/>
</dbReference>
<evidence type="ECO:0000259" key="10">
    <source>
        <dbReference type="Pfam" id="PF08492"/>
    </source>
</evidence>
<dbReference type="InterPro" id="IPR031545">
    <property type="entry name" value="SRP72_TPR-like"/>
</dbReference>
<evidence type="ECO:0000256" key="1">
    <source>
        <dbReference type="ARBA" id="ARBA00004240"/>
    </source>
</evidence>
<dbReference type="GO" id="GO:0006614">
    <property type="term" value="P:SRP-dependent cotranslational protein targeting to membrane"/>
    <property type="evidence" value="ECO:0007669"/>
    <property type="project" value="InterPro"/>
</dbReference>
<dbReference type="InterPro" id="IPR013699">
    <property type="entry name" value="Signal_recog_part_SRP72_RNA-bd"/>
</dbReference>
<dbReference type="InterPro" id="IPR026270">
    <property type="entry name" value="SRP72"/>
</dbReference>
<keyword evidence="8" id="KW-0687">Ribonucleoprotein</keyword>
<feature type="region of interest" description="Disordered" evidence="9">
    <location>
        <begin position="243"/>
        <end position="317"/>
    </location>
</feature>
<evidence type="ECO:0000256" key="5">
    <source>
        <dbReference type="ARBA" id="ARBA00022490"/>
    </source>
</evidence>
<proteinExistence type="inferred from homology"/>
<dbReference type="PANTHER" id="PTHR14094">
    <property type="entry name" value="SIGNAL RECOGNITION PARTICLE 72"/>
    <property type="match status" value="1"/>
</dbReference>
<dbReference type="SUPFAM" id="SSF48452">
    <property type="entry name" value="TPR-like"/>
    <property type="match status" value="1"/>
</dbReference>
<reference evidence="11 12" key="2">
    <citation type="journal article" date="2019" name="G3 (Bethesda)">
        <title>Hybrid Assembly of the Genome of the Entomopathogenic Nematode Steinernema carpocapsae Identifies the X-Chromosome.</title>
        <authorList>
            <person name="Serra L."/>
            <person name="Macchietto M."/>
            <person name="Macias-Munoz A."/>
            <person name="McGill C.J."/>
            <person name="Rodriguez I.M."/>
            <person name="Rodriguez B."/>
            <person name="Murad R."/>
            <person name="Mortazavi A."/>
        </authorList>
    </citation>
    <scope>NUCLEOTIDE SEQUENCE [LARGE SCALE GENOMIC DNA]</scope>
    <source>
        <strain evidence="11 12">ALL</strain>
    </source>
</reference>
<dbReference type="InterPro" id="IPR011990">
    <property type="entry name" value="TPR-like_helical_dom_sf"/>
</dbReference>
<accession>A0A4U5MT59</accession>
<feature type="compositionally biased region" description="Low complexity" evidence="9">
    <location>
        <begin position="290"/>
        <end position="306"/>
    </location>
</feature>
<dbReference type="GO" id="GO:0005786">
    <property type="term" value="C:signal recognition particle, endoplasmic reticulum targeting"/>
    <property type="evidence" value="ECO:0007669"/>
    <property type="project" value="UniProtKB-KW"/>
</dbReference>
<keyword evidence="5" id="KW-0963">Cytoplasm</keyword>
<dbReference type="GO" id="GO:0008312">
    <property type="term" value="F:7S RNA binding"/>
    <property type="evidence" value="ECO:0007669"/>
    <property type="project" value="InterPro"/>
</dbReference>
<evidence type="ECO:0000256" key="7">
    <source>
        <dbReference type="ARBA" id="ARBA00023135"/>
    </source>
</evidence>
<dbReference type="Pfam" id="PF08492">
    <property type="entry name" value="SRP72"/>
    <property type="match status" value="1"/>
</dbReference>
<evidence type="ECO:0000256" key="4">
    <source>
        <dbReference type="ARBA" id="ARBA00018350"/>
    </source>
</evidence>
<dbReference type="STRING" id="34508.A0A4U5MT59"/>
<feature type="compositionally biased region" description="Basic residues" evidence="9">
    <location>
        <begin position="257"/>
        <end position="266"/>
    </location>
</feature>
<evidence type="ECO:0000313" key="12">
    <source>
        <dbReference type="Proteomes" id="UP000298663"/>
    </source>
</evidence>
<feature type="compositionally biased region" description="Basic and acidic residues" evidence="9">
    <location>
        <begin position="244"/>
        <end position="256"/>
    </location>
</feature>
<dbReference type="Proteomes" id="UP000298663">
    <property type="component" value="Unassembled WGS sequence"/>
</dbReference>
<evidence type="ECO:0000256" key="8">
    <source>
        <dbReference type="ARBA" id="ARBA00023274"/>
    </source>
</evidence>
<dbReference type="GO" id="GO:0043022">
    <property type="term" value="F:ribosome binding"/>
    <property type="evidence" value="ECO:0007669"/>
    <property type="project" value="TreeGrafter"/>
</dbReference>
<protein>
    <recommendedName>
        <fullName evidence="4">Signal recognition particle subunit SRP72</fullName>
    </recommendedName>
</protein>
<comment type="subcellular location">
    <subcellularLocation>
        <location evidence="2">Cytoplasm</location>
    </subcellularLocation>
    <subcellularLocation>
        <location evidence="1">Endoplasmic reticulum</location>
    </subcellularLocation>
</comment>
<keyword evidence="6" id="KW-0256">Endoplasmic reticulum</keyword>
<dbReference type="OrthoDB" id="5421607at2759"/>
<dbReference type="PANTHER" id="PTHR14094:SF9">
    <property type="entry name" value="SIGNAL RECOGNITION PARTICLE SUBUNIT SRP72"/>
    <property type="match status" value="1"/>
</dbReference>
<feature type="compositionally biased region" description="Basic residues" evidence="9">
    <location>
        <begin position="307"/>
        <end position="317"/>
    </location>
</feature>
<comment type="similarity">
    <text evidence="3">Belongs to the SRP72 family.</text>
</comment>
<reference evidence="11 12" key="1">
    <citation type="journal article" date="2015" name="Genome Biol.">
        <title>Comparative genomics of Steinernema reveals deeply conserved gene regulatory networks.</title>
        <authorList>
            <person name="Dillman A.R."/>
            <person name="Macchietto M."/>
            <person name="Porter C.F."/>
            <person name="Rogers A."/>
            <person name="Williams B."/>
            <person name="Antoshechkin I."/>
            <person name="Lee M.M."/>
            <person name="Goodwin Z."/>
            <person name="Lu X."/>
            <person name="Lewis E.E."/>
            <person name="Goodrich-Blair H."/>
            <person name="Stock S.P."/>
            <person name="Adams B.J."/>
            <person name="Sternberg P.W."/>
            <person name="Mortazavi A."/>
        </authorList>
    </citation>
    <scope>NUCLEOTIDE SEQUENCE [LARGE SCALE GENOMIC DNA]</scope>
    <source>
        <strain evidence="11 12">ALL</strain>
    </source>
</reference>
<dbReference type="Gene3D" id="1.25.40.10">
    <property type="entry name" value="Tetratricopeptide repeat domain"/>
    <property type="match status" value="1"/>
</dbReference>
<gene>
    <name evidence="11" type="ORF">L596_020032</name>
</gene>
<organism evidence="11 12">
    <name type="scientific">Steinernema carpocapsae</name>
    <name type="common">Entomopathogenic nematode</name>
    <dbReference type="NCBI Taxonomy" id="34508"/>
    <lineage>
        <taxon>Eukaryota</taxon>
        <taxon>Metazoa</taxon>
        <taxon>Ecdysozoa</taxon>
        <taxon>Nematoda</taxon>
        <taxon>Chromadorea</taxon>
        <taxon>Rhabditida</taxon>
        <taxon>Tylenchina</taxon>
        <taxon>Panagrolaimomorpha</taxon>
        <taxon>Strongyloidoidea</taxon>
        <taxon>Steinernematidae</taxon>
        <taxon>Steinernema</taxon>
    </lineage>
</organism>
<dbReference type="AlphaFoldDB" id="A0A4U5MT59"/>
<name>A0A4U5MT59_STECR</name>
<keyword evidence="12" id="KW-1185">Reference proteome</keyword>
<evidence type="ECO:0000256" key="9">
    <source>
        <dbReference type="SAM" id="MobiDB-lite"/>
    </source>
</evidence>
<evidence type="ECO:0000313" key="11">
    <source>
        <dbReference type="EMBL" id="TKR72613.1"/>
    </source>
</evidence>
<evidence type="ECO:0000256" key="3">
    <source>
        <dbReference type="ARBA" id="ARBA00007676"/>
    </source>
</evidence>
<dbReference type="GO" id="GO:0005783">
    <property type="term" value="C:endoplasmic reticulum"/>
    <property type="evidence" value="ECO:0007669"/>
    <property type="project" value="UniProtKB-SubCell"/>
</dbReference>
<feature type="domain" description="Signal recognition particle SRP72 subunit RNA-binding" evidence="10">
    <location>
        <begin position="212"/>
        <end position="259"/>
    </location>
</feature>